<feature type="compositionally biased region" description="Polar residues" evidence="3">
    <location>
        <begin position="41"/>
        <end position="66"/>
    </location>
</feature>
<evidence type="ECO:0000259" key="6">
    <source>
        <dbReference type="Pfam" id="PF24883"/>
    </source>
</evidence>
<dbReference type="InterPro" id="IPR029058">
    <property type="entry name" value="AB_hydrolase_fold"/>
</dbReference>
<dbReference type="PANTHER" id="PTHR10039">
    <property type="entry name" value="AMELOGENIN"/>
    <property type="match status" value="1"/>
</dbReference>
<reference evidence="8" key="2">
    <citation type="submission" date="2010-03" db="EMBL/GenBank/DDBJ databases">
        <title>The genome sequence of Coccidioides posadasii strain Silveira.</title>
        <authorList>
            <consortium name="The Broad Institute Genome Sequencing Center for Infectious Disease"/>
            <person name="Neafsey D."/>
            <person name="Orbach M."/>
            <person name="Henn M.R."/>
            <person name="Cole G.T."/>
            <person name="Galgiani J."/>
            <person name="Gardner M.J."/>
            <person name="Kirkland T.N."/>
            <person name="Taylor J.W."/>
            <person name="Young S.K."/>
            <person name="Zeng Q."/>
            <person name="Koehrsen M."/>
            <person name="Alvarado L."/>
            <person name="Berlin A."/>
            <person name="Borenstein D."/>
            <person name="Chapman S.B."/>
            <person name="Chen Z."/>
            <person name="Engels R."/>
            <person name="Freedman E."/>
            <person name="Gellesch M."/>
            <person name="Goldberg J."/>
            <person name="Griggs A."/>
            <person name="Gujja S."/>
            <person name="Heilman E."/>
            <person name="Heiman D."/>
            <person name="Howarth C."/>
            <person name="Jen D."/>
            <person name="Larson L."/>
            <person name="Mehta T."/>
            <person name="Neiman D."/>
            <person name="Park D."/>
            <person name="Pearson M."/>
            <person name="Richards J."/>
            <person name="Roberts A."/>
            <person name="Saif S."/>
            <person name="Shea T."/>
            <person name="Shenoy N."/>
            <person name="Sisk P."/>
            <person name="Stolte C."/>
            <person name="Sykes S."/>
            <person name="Walk T."/>
            <person name="White J."/>
            <person name="Yandava C."/>
            <person name="Haas B."/>
            <person name="Nusbaum C."/>
            <person name="Birren B."/>
        </authorList>
    </citation>
    <scope>NUCLEOTIDE SEQUENCE [LARGE SCALE GENOMIC DNA]</scope>
    <source>
        <strain evidence="8">RMSCC 757 / Silveira</strain>
    </source>
</reference>
<dbReference type="InterPro" id="IPR001680">
    <property type="entry name" value="WD40_rpt"/>
</dbReference>
<sequence length="1611" mass="182826">MVSWLRRFRSRGPEQKDEATDYTAESIRAAQRVELCDRSESVSNASTAAPSTVSKTTSLSSNPSTSDLEGLSVVYNPPYSTTDIIFVHGLGGSSRRSWSWDHNPEIFWPEWLPHHPGFSYCRIFTFGYKANLTDNRTSQSILDFSINLLSAMQSYGFGGPDGDKLIGTQPIVFVSHSMGGLIVKKAYVVGQQNKNFSQIISKVHGIMFLSTPHKGILYANALNSILAMTGIPRKIYVSELDIMLPSMQDLHVQFLAVCDRLRIVSVVESSATKTGPGKKRIIVDRDSAVLNLPNEIWTPLPADHHTVCKFRDQSDSNFITVTGYLRRLTEGSEIHPEGALMEALGIKQAPEDDLSQYLKQGTPGSCQWFHNRDSFNRWLDNSPGTSTNILWLTGMPGAGKSTLSAMTIGLLHERYFKENCQFYFFIGSQPTKRRVAYCLRSIAFQLARSNREFAARLLRLYRETSLTIENQKFQAIWDTIFEGIIFKMNFAHTLYWVIDAIDEAETSKDFVALLMQMRPRSQIKLLLFSRPLSDLTNLALSRKGDVCLEATSISDVNEDINIYLKAAAPITFPRNPEIQPRVIEQILAKAEGSFLWAKLALETLRRTGHLEHDIRTALDDVPSDMESMYRKMLQQIHNYDIPMLQEVAMAILTWASCSFRPLRVTEFETALRRRFNKKQVSFNESTIELCCHFIRIDKDQVSLIHATARKFLFSSSNGLPPAIDFHVGHESLAIICLDYLCDDKLQPTLESAKGDKPSRTPDMLNVILKAHPFLGYAKDNWAFHLSHSTTQSPQLKGLLTRFFNKYVLTWVHAVAFFNELQTLTRTARYLKAYMRKLRKTGHVSATSIPIPSERDGTVLPLELWTLDLIRLVGKFGSNLIQKPSIIHQLIPPLCPKDSIISEVYNEPKTSAVAVKGVPFRGWGDNLAHLSVGQDETASKVRCAGVFFLTLVSSKGAIIVWYAETFEKLRLLEHGEWVTLMEVNRSRTLLVTTGRYTFKVWDISTGEQIHLLKRDRQARVMCISFGDNDSELLVGYDDCTVAKYDLCTSRVLAEYDVEDRSDRRHSCPRLMAISPDLSKIAVAYRGRPVLIWDLIEDSSQEPKRCIRDKDWERLRTKPQDDVFCAPEIVCWQPNGISLFILYQDNTIVHWYLAEEGSQIEYENTEAREMATSDDGTLLLTSSNTGTLSVWTVSNFNLIYRLYCGPFVRDLTLSPDNQRIYDVRGSICNVWEPDALVRLEEGDQEEGSSLFGGSDVSEPTFSRGTQDTPITTSVAYDCLADYYVCGRDDGTIWLHEMKEGEKIKKLWSHSVMSDVIVLEWSPSRRFLVSADDAGKVILKALGKKDGKWIVFNVFDFRIRELVRQALFSPDESMLLVSTGTMDCIWNIKKKSEVSRIRWQHPSGRRWFNHPSDMGKLIWIDPKEYHVHHWQDLRRVDDVQSPKIDMQQSRFGNISNDTAVQVPSFSSNPSAGVQDNVQKITKTIDGCYLICEIGSDTTPCLRVDVILVSDLESRTQKRRNLIMSGTVQRFLGCICPRTKPSASEGQLVFLDYENWICTLDFDVTMAKPRPQFFIPRDWLNTSNINLMTLAPNRTLLCPKGGEIAMVTHRRGLES</sequence>
<keyword evidence="2" id="KW-0677">Repeat</keyword>
<dbReference type="HOGENOM" id="CLU_001384_2_0_1"/>
<dbReference type="SUPFAM" id="SSF53474">
    <property type="entry name" value="alpha/beta-Hydrolases"/>
    <property type="match status" value="1"/>
</dbReference>
<dbReference type="InterPro" id="IPR027417">
    <property type="entry name" value="P-loop_NTPase"/>
</dbReference>
<reference evidence="8" key="1">
    <citation type="journal article" date="2010" name="Genome Res.">
        <title>Population genomic sequencing of Coccidioides fungi reveals recent hybridization and transposon control.</title>
        <authorList>
            <person name="Neafsey D.E."/>
            <person name="Barker B.M."/>
            <person name="Sharpton T.J."/>
            <person name="Stajich J.E."/>
            <person name="Park D.J."/>
            <person name="Whiston E."/>
            <person name="Hung C.-Y."/>
            <person name="McMahan C."/>
            <person name="White J."/>
            <person name="Sykes S."/>
            <person name="Heiman D."/>
            <person name="Young S."/>
            <person name="Zeng Q."/>
            <person name="Abouelleil A."/>
            <person name="Aftuck L."/>
            <person name="Bessette D."/>
            <person name="Brown A."/>
            <person name="FitzGerald M."/>
            <person name="Lui A."/>
            <person name="Macdonald J.P."/>
            <person name="Priest M."/>
            <person name="Orbach M.J."/>
            <person name="Galgiani J.N."/>
            <person name="Kirkland T.N."/>
            <person name="Cole G.T."/>
            <person name="Birren B.W."/>
            <person name="Henn M.R."/>
            <person name="Taylor J.W."/>
            <person name="Rounsley S.D."/>
        </authorList>
    </citation>
    <scope>NUCLEOTIDE SEQUENCE [LARGE SCALE GENOMIC DNA]</scope>
    <source>
        <strain evidence="8">RMSCC 757 / Silveira</strain>
    </source>
</reference>
<dbReference type="Pfam" id="PF05057">
    <property type="entry name" value="DUF676"/>
    <property type="match status" value="1"/>
</dbReference>
<dbReference type="Pfam" id="PF22939">
    <property type="entry name" value="WHD_GPIID"/>
    <property type="match status" value="1"/>
</dbReference>
<dbReference type="SUPFAM" id="SSF52540">
    <property type="entry name" value="P-loop containing nucleoside triphosphate hydrolases"/>
    <property type="match status" value="1"/>
</dbReference>
<feature type="domain" description="Nephrocystin 3-like N-terminal" evidence="6">
    <location>
        <begin position="364"/>
        <end position="530"/>
    </location>
</feature>
<dbReference type="eggNOG" id="KOG2029">
    <property type="taxonomic scope" value="Eukaryota"/>
</dbReference>
<dbReference type="Gene3D" id="3.40.50.1820">
    <property type="entry name" value="alpha/beta hydrolase"/>
    <property type="match status" value="1"/>
</dbReference>
<feature type="domain" description="DUF676" evidence="4">
    <location>
        <begin position="168"/>
        <end position="222"/>
    </location>
</feature>
<dbReference type="Proteomes" id="UP000002497">
    <property type="component" value="Unassembled WGS sequence"/>
</dbReference>
<proteinExistence type="inferred from homology"/>
<dbReference type="Gene3D" id="3.40.50.300">
    <property type="entry name" value="P-loop containing nucleotide triphosphate hydrolases"/>
    <property type="match status" value="1"/>
</dbReference>
<dbReference type="InterPro" id="IPR007751">
    <property type="entry name" value="DUF676_lipase-like"/>
</dbReference>
<evidence type="ECO:0000259" key="4">
    <source>
        <dbReference type="Pfam" id="PF05057"/>
    </source>
</evidence>
<evidence type="ECO:0000313" key="8">
    <source>
        <dbReference type="Proteomes" id="UP000002497"/>
    </source>
</evidence>
<protein>
    <submittedName>
        <fullName evidence="7">Uncharacterized protein</fullName>
    </submittedName>
</protein>
<dbReference type="Gene3D" id="2.130.10.10">
    <property type="entry name" value="YVTN repeat-like/Quinoprotein amine dehydrogenase"/>
    <property type="match status" value="3"/>
</dbReference>
<feature type="region of interest" description="Disordered" evidence="3">
    <location>
        <begin position="38"/>
        <end position="66"/>
    </location>
</feature>
<organism evidence="8">
    <name type="scientific">Coccidioides posadasii (strain RMSCC 757 / Silveira)</name>
    <name type="common">Valley fever fungus</name>
    <dbReference type="NCBI Taxonomy" id="443226"/>
    <lineage>
        <taxon>Eukaryota</taxon>
        <taxon>Fungi</taxon>
        <taxon>Dikarya</taxon>
        <taxon>Ascomycota</taxon>
        <taxon>Pezizomycotina</taxon>
        <taxon>Eurotiomycetes</taxon>
        <taxon>Eurotiomycetidae</taxon>
        <taxon>Onygenales</taxon>
        <taxon>Onygenaceae</taxon>
        <taxon>Coccidioides</taxon>
    </lineage>
</organism>
<dbReference type="SMART" id="SM00320">
    <property type="entry name" value="WD40"/>
    <property type="match status" value="4"/>
</dbReference>
<gene>
    <name evidence="7" type="ORF">CPSG_05436</name>
</gene>
<dbReference type="VEuPathDB" id="FungiDB:CPSG_05436"/>
<name>E9D6C7_COCPS</name>
<comment type="similarity">
    <text evidence="1">Belongs to the putative lipase ROG1 family.</text>
</comment>
<dbReference type="OrthoDB" id="5308034at2759"/>
<accession>E9D6C7</accession>
<dbReference type="InterPro" id="IPR054471">
    <property type="entry name" value="GPIID_WHD"/>
</dbReference>
<dbReference type="PANTHER" id="PTHR10039:SF16">
    <property type="entry name" value="GPI INOSITOL-DEACYLASE"/>
    <property type="match status" value="1"/>
</dbReference>
<keyword evidence="8" id="KW-1185">Reference proteome</keyword>
<dbReference type="EMBL" id="GL636493">
    <property type="protein sequence ID" value="EFW17799.1"/>
    <property type="molecule type" value="Genomic_DNA"/>
</dbReference>
<dbReference type="InterPro" id="IPR056884">
    <property type="entry name" value="NPHP3-like_N"/>
</dbReference>
<evidence type="ECO:0000259" key="5">
    <source>
        <dbReference type="Pfam" id="PF22939"/>
    </source>
</evidence>
<dbReference type="OMA" id="ADHHTVC"/>
<feature type="domain" description="GPI inositol-deacylase winged helix" evidence="5">
    <location>
        <begin position="645"/>
        <end position="716"/>
    </location>
</feature>
<dbReference type="InterPro" id="IPR011047">
    <property type="entry name" value="Quinoprotein_ADH-like_sf"/>
</dbReference>
<dbReference type="VEuPathDB" id="FungiDB:D8B26_004859"/>
<dbReference type="Pfam" id="PF24883">
    <property type="entry name" value="NPHP3_N"/>
    <property type="match status" value="1"/>
</dbReference>
<evidence type="ECO:0000313" key="7">
    <source>
        <dbReference type="EMBL" id="EFW17799.1"/>
    </source>
</evidence>
<dbReference type="SUPFAM" id="SSF50998">
    <property type="entry name" value="Quinoprotein alcohol dehydrogenase-like"/>
    <property type="match status" value="2"/>
</dbReference>
<dbReference type="InterPro" id="IPR015943">
    <property type="entry name" value="WD40/YVTN_repeat-like_dom_sf"/>
</dbReference>
<evidence type="ECO:0000256" key="3">
    <source>
        <dbReference type="SAM" id="MobiDB-lite"/>
    </source>
</evidence>
<evidence type="ECO:0000256" key="1">
    <source>
        <dbReference type="ARBA" id="ARBA00007920"/>
    </source>
</evidence>
<evidence type="ECO:0000256" key="2">
    <source>
        <dbReference type="ARBA" id="ARBA00022737"/>
    </source>
</evidence>